<dbReference type="InterPro" id="IPR052520">
    <property type="entry name" value="ATL_DNA_repair"/>
</dbReference>
<protein>
    <recommendedName>
        <fullName evidence="2">Methylated-DNA-[protein]-cysteine S-methyltransferase DNA binding domain-containing protein</fullName>
    </recommendedName>
</protein>
<evidence type="ECO:0000259" key="2">
    <source>
        <dbReference type="Pfam" id="PF01035"/>
    </source>
</evidence>
<name>A0A1F7JMT1_9BACT</name>
<reference evidence="3 4" key="1">
    <citation type="journal article" date="2016" name="Nat. Commun.">
        <title>Thousands of microbial genomes shed light on interconnected biogeochemical processes in an aquifer system.</title>
        <authorList>
            <person name="Anantharaman K."/>
            <person name="Brown C.T."/>
            <person name="Hug L.A."/>
            <person name="Sharon I."/>
            <person name="Castelle C.J."/>
            <person name="Probst A.J."/>
            <person name="Thomas B.C."/>
            <person name="Singh A."/>
            <person name="Wilkins M.J."/>
            <person name="Karaoz U."/>
            <person name="Brodie E.L."/>
            <person name="Williams K.H."/>
            <person name="Hubbard S.S."/>
            <person name="Banfield J.F."/>
        </authorList>
    </citation>
    <scope>NUCLEOTIDE SEQUENCE [LARGE SCALE GENOMIC DNA]</scope>
</reference>
<dbReference type="GO" id="GO:0006281">
    <property type="term" value="P:DNA repair"/>
    <property type="evidence" value="ECO:0007669"/>
    <property type="project" value="InterPro"/>
</dbReference>
<dbReference type="NCBIfam" id="TIGR00589">
    <property type="entry name" value="ogt"/>
    <property type="match status" value="1"/>
</dbReference>
<dbReference type="Proteomes" id="UP000176376">
    <property type="component" value="Unassembled WGS sequence"/>
</dbReference>
<dbReference type="STRING" id="1802074.A3J15_00815"/>
<keyword evidence="1" id="KW-0227">DNA damage</keyword>
<dbReference type="SUPFAM" id="SSF46767">
    <property type="entry name" value="Methylated DNA-protein cysteine methyltransferase, C-terminal domain"/>
    <property type="match status" value="1"/>
</dbReference>
<dbReference type="EMBL" id="MGAY01000019">
    <property type="protein sequence ID" value="OGK56921.1"/>
    <property type="molecule type" value="Genomic_DNA"/>
</dbReference>
<feature type="domain" description="Methylated-DNA-[protein]-cysteine S-methyltransferase DNA binding" evidence="2">
    <location>
        <begin position="4"/>
        <end position="83"/>
    </location>
</feature>
<dbReference type="GO" id="GO:0003824">
    <property type="term" value="F:catalytic activity"/>
    <property type="evidence" value="ECO:0007669"/>
    <property type="project" value="InterPro"/>
</dbReference>
<dbReference type="CDD" id="cd06445">
    <property type="entry name" value="ATase"/>
    <property type="match status" value="1"/>
</dbReference>
<dbReference type="InterPro" id="IPR014048">
    <property type="entry name" value="MethylDNA_cys_MeTrfase_DNA-bd"/>
</dbReference>
<accession>A0A1F7JMT1</accession>
<gene>
    <name evidence="3" type="ORF">A3J15_00815</name>
</gene>
<dbReference type="Pfam" id="PF01035">
    <property type="entry name" value="DNA_binding_1"/>
    <property type="match status" value="1"/>
</dbReference>
<dbReference type="PANTHER" id="PTHR42942">
    <property type="entry name" value="6-O-METHYLGUANINE DNA METHYLTRANSFERASE"/>
    <property type="match status" value="1"/>
</dbReference>
<comment type="caution">
    <text evidence="3">The sequence shown here is derived from an EMBL/GenBank/DDBJ whole genome shotgun (WGS) entry which is preliminary data.</text>
</comment>
<evidence type="ECO:0000256" key="1">
    <source>
        <dbReference type="ARBA" id="ARBA00022763"/>
    </source>
</evidence>
<dbReference type="InterPro" id="IPR036217">
    <property type="entry name" value="MethylDNA_cys_MeTrfase_DNAb"/>
</dbReference>
<dbReference type="InterPro" id="IPR036388">
    <property type="entry name" value="WH-like_DNA-bd_sf"/>
</dbReference>
<evidence type="ECO:0000313" key="3">
    <source>
        <dbReference type="EMBL" id="OGK56921.1"/>
    </source>
</evidence>
<dbReference type="AlphaFoldDB" id="A0A1F7JMT1"/>
<sequence>MKNNQKIFSLLRQIPKGKVTTYKSLAKKAFIKNPRTVGSLLHQNTNPKTYPCHRVVRSDGTIANGYAFGGKSMQIDKLKKDGVKIIDGKINLQRYLYNFQ</sequence>
<evidence type="ECO:0000313" key="4">
    <source>
        <dbReference type="Proteomes" id="UP000176376"/>
    </source>
</evidence>
<dbReference type="PANTHER" id="PTHR42942:SF1">
    <property type="entry name" value="ALKYLTRANSFERASE-LIKE PROTEIN 1"/>
    <property type="match status" value="1"/>
</dbReference>
<proteinExistence type="predicted"/>
<dbReference type="Gene3D" id="1.10.10.10">
    <property type="entry name" value="Winged helix-like DNA-binding domain superfamily/Winged helix DNA-binding domain"/>
    <property type="match status" value="1"/>
</dbReference>
<organism evidence="3 4">
    <name type="scientific">Candidatus Roizmanbacteria bacterium RIFCSPLOWO2_02_FULL_38_10</name>
    <dbReference type="NCBI Taxonomy" id="1802074"/>
    <lineage>
        <taxon>Bacteria</taxon>
        <taxon>Candidatus Roizmaniibacteriota</taxon>
    </lineage>
</organism>